<dbReference type="PROSITE" id="PS00070">
    <property type="entry name" value="ALDEHYDE_DEHYDR_CYS"/>
    <property type="match status" value="1"/>
</dbReference>
<dbReference type="Pfam" id="PF00171">
    <property type="entry name" value="Aldedh"/>
    <property type="match status" value="1"/>
</dbReference>
<dbReference type="InterPro" id="IPR016160">
    <property type="entry name" value="Ald_DH_CS_CYS"/>
</dbReference>
<protein>
    <submittedName>
        <fullName evidence="6">Succinate-semialdehyde dehydrogenase</fullName>
    </submittedName>
</protein>
<dbReference type="InterPro" id="IPR016163">
    <property type="entry name" value="Ald_DH_C"/>
</dbReference>
<dbReference type="NCBIfam" id="NF008415">
    <property type="entry name" value="PRK11241.1"/>
    <property type="match status" value="1"/>
</dbReference>
<dbReference type="NCBIfam" id="TIGR01780">
    <property type="entry name" value="SSADH"/>
    <property type="match status" value="1"/>
</dbReference>
<dbReference type="PANTHER" id="PTHR43353:SF5">
    <property type="entry name" value="SUCCINATE-SEMIALDEHYDE DEHYDROGENASE, MITOCHONDRIAL"/>
    <property type="match status" value="1"/>
</dbReference>
<evidence type="ECO:0000256" key="3">
    <source>
        <dbReference type="PROSITE-ProRule" id="PRU10007"/>
    </source>
</evidence>
<name>G9Y0U9_HAFAL</name>
<proteinExistence type="inferred from homology"/>
<dbReference type="Gene3D" id="3.40.309.10">
    <property type="entry name" value="Aldehyde Dehydrogenase, Chain A, domain 2"/>
    <property type="match status" value="1"/>
</dbReference>
<evidence type="ECO:0000259" key="5">
    <source>
        <dbReference type="Pfam" id="PF00171"/>
    </source>
</evidence>
<organism evidence="6 7">
    <name type="scientific">Hafnia alvei ATCC 51873</name>
    <dbReference type="NCBI Taxonomy" id="1002364"/>
    <lineage>
        <taxon>Bacteria</taxon>
        <taxon>Pseudomonadati</taxon>
        <taxon>Pseudomonadota</taxon>
        <taxon>Gammaproteobacteria</taxon>
        <taxon>Enterobacterales</taxon>
        <taxon>Hafniaceae</taxon>
        <taxon>Hafnia</taxon>
    </lineage>
</organism>
<comment type="similarity">
    <text evidence="1 4">Belongs to the aldehyde dehydrogenase family.</text>
</comment>
<dbReference type="InterPro" id="IPR016162">
    <property type="entry name" value="Ald_DH_N"/>
</dbReference>
<comment type="caution">
    <text evidence="6">The sequence shown here is derived from an EMBL/GenBank/DDBJ whole genome shotgun (WGS) entry which is preliminary data.</text>
</comment>
<dbReference type="AlphaFoldDB" id="G9Y0U9"/>
<dbReference type="Gene3D" id="3.40.605.10">
    <property type="entry name" value="Aldehyde Dehydrogenase, Chain A, domain 1"/>
    <property type="match status" value="1"/>
</dbReference>
<dbReference type="GO" id="GO:0009450">
    <property type="term" value="P:gamma-aminobutyric acid catabolic process"/>
    <property type="evidence" value="ECO:0007669"/>
    <property type="project" value="InterPro"/>
</dbReference>
<keyword evidence="2 4" id="KW-0560">Oxidoreductase</keyword>
<dbReference type="InterPro" id="IPR016161">
    <property type="entry name" value="Ald_DH/histidinol_DH"/>
</dbReference>
<dbReference type="InterPro" id="IPR050740">
    <property type="entry name" value="Aldehyde_DH_Superfamily"/>
</dbReference>
<reference evidence="6 7" key="1">
    <citation type="submission" date="2011-08" db="EMBL/GenBank/DDBJ databases">
        <authorList>
            <person name="Weinstock G."/>
            <person name="Sodergren E."/>
            <person name="Clifton S."/>
            <person name="Fulton L."/>
            <person name="Fulton B."/>
            <person name="Courtney L."/>
            <person name="Fronick C."/>
            <person name="Harrison M."/>
            <person name="Strong C."/>
            <person name="Farmer C."/>
            <person name="Delahaunty K."/>
            <person name="Markovic C."/>
            <person name="Hall O."/>
            <person name="Minx P."/>
            <person name="Tomlinson C."/>
            <person name="Mitreva M."/>
            <person name="Hou S."/>
            <person name="Chen J."/>
            <person name="Wollam A."/>
            <person name="Pepin K.H."/>
            <person name="Johnson M."/>
            <person name="Bhonagiri V."/>
            <person name="Zhang X."/>
            <person name="Suruliraj S."/>
            <person name="Warren W."/>
            <person name="Chinwalla A."/>
            <person name="Mardis E.R."/>
            <person name="Wilson R.K."/>
        </authorList>
    </citation>
    <scope>NUCLEOTIDE SEQUENCE [LARGE SCALE GENOMIC DNA]</scope>
    <source>
        <strain evidence="6 7">ATCC 51873</strain>
    </source>
</reference>
<dbReference type="GO" id="GO:0004777">
    <property type="term" value="F:succinate-semialdehyde dehydrogenase (NAD+) activity"/>
    <property type="evidence" value="ECO:0007669"/>
    <property type="project" value="TreeGrafter"/>
</dbReference>
<evidence type="ECO:0000256" key="2">
    <source>
        <dbReference type="ARBA" id="ARBA00023002"/>
    </source>
</evidence>
<gene>
    <name evidence="6" type="ORF">HMPREF0454_00157</name>
</gene>
<dbReference type="EMBL" id="AGCI01000004">
    <property type="protein sequence ID" value="EHM48545.1"/>
    <property type="molecule type" value="Genomic_DNA"/>
</dbReference>
<dbReference type="InterPro" id="IPR015590">
    <property type="entry name" value="Aldehyde_DH_dom"/>
</dbReference>
<dbReference type="InterPro" id="IPR010102">
    <property type="entry name" value="Succ_semiAld_DH"/>
</dbReference>
<dbReference type="PANTHER" id="PTHR43353">
    <property type="entry name" value="SUCCINATE-SEMIALDEHYDE DEHYDROGENASE, MITOCHONDRIAL"/>
    <property type="match status" value="1"/>
</dbReference>
<dbReference type="CDD" id="cd07103">
    <property type="entry name" value="ALDH_F5_SSADH_GabD"/>
    <property type="match status" value="1"/>
</dbReference>
<dbReference type="PATRIC" id="fig|1002364.3.peg.143"/>
<accession>G9Y0U9</accession>
<evidence type="ECO:0000256" key="1">
    <source>
        <dbReference type="ARBA" id="ARBA00009986"/>
    </source>
</evidence>
<dbReference type="FunFam" id="3.40.605.10:FF:000005">
    <property type="entry name" value="Succinate-semialdehyde dehydrogenase I"/>
    <property type="match status" value="1"/>
</dbReference>
<evidence type="ECO:0000313" key="6">
    <source>
        <dbReference type="EMBL" id="EHM48545.1"/>
    </source>
</evidence>
<evidence type="ECO:0000313" key="7">
    <source>
        <dbReference type="Proteomes" id="UP000005959"/>
    </source>
</evidence>
<dbReference type="PROSITE" id="PS00687">
    <property type="entry name" value="ALDEHYDE_DEHYDR_GLU"/>
    <property type="match status" value="1"/>
</dbReference>
<dbReference type="Proteomes" id="UP000005959">
    <property type="component" value="Unassembled WGS sequence"/>
</dbReference>
<feature type="domain" description="Aldehyde dehydrogenase" evidence="5">
    <location>
        <begin position="26"/>
        <end position="484"/>
    </location>
</feature>
<dbReference type="SUPFAM" id="SSF53720">
    <property type="entry name" value="ALDH-like"/>
    <property type="match status" value="1"/>
</dbReference>
<dbReference type="InterPro" id="IPR029510">
    <property type="entry name" value="Ald_DH_CS_GLU"/>
</dbReference>
<dbReference type="GO" id="GO:0005829">
    <property type="term" value="C:cytosol"/>
    <property type="evidence" value="ECO:0007669"/>
    <property type="project" value="TreeGrafter"/>
</dbReference>
<evidence type="ECO:0000256" key="4">
    <source>
        <dbReference type="RuleBase" id="RU003345"/>
    </source>
</evidence>
<dbReference type="HOGENOM" id="CLU_005391_0_0_6"/>
<feature type="active site" evidence="3">
    <location>
        <position position="262"/>
    </location>
</feature>
<sequence>MMNKEIKMQLNDHKLFRQQAFIQGEWRDANNQQTIDVTNPANGQLLGTVPKMGAGETRAAIEAANQALPAWRALTAKERAVILRRWFDLMMANQDDLAKLMTLEQGKPLAEAKGEIAYAASFIEWFAEEGKRIYGDTIPGHQADKRLIVIKQPIGVTAAITPWNFPAAMITRKAGPALAAGCTMVLKPASQTPFSALALAELAQRAGIPAGVFNVVTGSASEVGNELTGNALVRKLSFTGSTEIGRQLMQQCAKDIKKVSLELGGNAPFIVFDDADLDKAVEGALASKFRNAGQTCVCANRLYVQDGVYDAFAEKLQAAVEKLTLGDGLAQGVTTGPLIDEKAVAKVKEHIEDALSKGARIITGGKPHDLGGNFFQPTILVNVPSSAKVAKEETFGPLAPLFRFNDEADVIAQANDTEFGLAAYFYARDLSRVFRVGEALEYGIVGINTGIISNEVAPFGGIKASGLGREGSKYGIEDYLEIKYMCIGL</sequence>
<dbReference type="FunFam" id="3.40.309.10:FF:000004">
    <property type="entry name" value="Succinate-semialdehyde dehydrogenase I"/>
    <property type="match status" value="1"/>
</dbReference>